<proteinExistence type="predicted"/>
<reference evidence="2" key="2">
    <citation type="submission" date="2015-01" db="EMBL/GenBank/DDBJ databases">
        <title>Evolutionary Origins and Diversification of the Mycorrhizal Mutualists.</title>
        <authorList>
            <consortium name="DOE Joint Genome Institute"/>
            <consortium name="Mycorrhizal Genomics Consortium"/>
            <person name="Kohler A."/>
            <person name="Kuo A."/>
            <person name="Nagy L.G."/>
            <person name="Floudas D."/>
            <person name="Copeland A."/>
            <person name="Barry K.W."/>
            <person name="Cichocki N."/>
            <person name="Veneault-Fourrey C."/>
            <person name="LaButti K."/>
            <person name="Lindquist E.A."/>
            <person name="Lipzen A."/>
            <person name="Lundell T."/>
            <person name="Morin E."/>
            <person name="Murat C."/>
            <person name="Riley R."/>
            <person name="Ohm R."/>
            <person name="Sun H."/>
            <person name="Tunlid A."/>
            <person name="Henrissat B."/>
            <person name="Grigoriev I.V."/>
            <person name="Hibbett D.S."/>
            <person name="Martin F."/>
        </authorList>
    </citation>
    <scope>NUCLEOTIDE SEQUENCE [LARGE SCALE GENOMIC DNA]</scope>
    <source>
        <strain evidence="2">LaAM-08-1</strain>
    </source>
</reference>
<name>A0A0C9XEG1_9AGAR</name>
<reference evidence="1 2" key="1">
    <citation type="submission" date="2014-04" db="EMBL/GenBank/DDBJ databases">
        <authorList>
            <consortium name="DOE Joint Genome Institute"/>
            <person name="Kuo A."/>
            <person name="Kohler A."/>
            <person name="Nagy L.G."/>
            <person name="Floudas D."/>
            <person name="Copeland A."/>
            <person name="Barry K.W."/>
            <person name="Cichocki N."/>
            <person name="Veneault-Fourrey C."/>
            <person name="LaButti K."/>
            <person name="Lindquist E.A."/>
            <person name="Lipzen A."/>
            <person name="Lundell T."/>
            <person name="Morin E."/>
            <person name="Murat C."/>
            <person name="Sun H."/>
            <person name="Tunlid A."/>
            <person name="Henrissat B."/>
            <person name="Grigoriev I.V."/>
            <person name="Hibbett D.S."/>
            <person name="Martin F."/>
            <person name="Nordberg H.P."/>
            <person name="Cantor M.N."/>
            <person name="Hua S.X."/>
        </authorList>
    </citation>
    <scope>NUCLEOTIDE SEQUENCE [LARGE SCALE GENOMIC DNA]</scope>
    <source>
        <strain evidence="1 2">LaAM-08-1</strain>
    </source>
</reference>
<dbReference type="AlphaFoldDB" id="A0A0C9XEG1"/>
<organism evidence="1 2">
    <name type="scientific">Laccaria amethystina LaAM-08-1</name>
    <dbReference type="NCBI Taxonomy" id="1095629"/>
    <lineage>
        <taxon>Eukaryota</taxon>
        <taxon>Fungi</taxon>
        <taxon>Dikarya</taxon>
        <taxon>Basidiomycota</taxon>
        <taxon>Agaricomycotina</taxon>
        <taxon>Agaricomycetes</taxon>
        <taxon>Agaricomycetidae</taxon>
        <taxon>Agaricales</taxon>
        <taxon>Agaricineae</taxon>
        <taxon>Hydnangiaceae</taxon>
        <taxon>Laccaria</taxon>
    </lineage>
</organism>
<dbReference type="HOGENOM" id="CLU_1759106_0_0_1"/>
<dbReference type="Proteomes" id="UP000054477">
    <property type="component" value="Unassembled WGS sequence"/>
</dbReference>
<accession>A0A0C9XEG1</accession>
<dbReference type="EMBL" id="KN838733">
    <property type="protein sequence ID" value="KIJ96066.1"/>
    <property type="molecule type" value="Genomic_DNA"/>
</dbReference>
<gene>
    <name evidence="1" type="ORF">K443DRAFT_682537</name>
</gene>
<sequence length="148" mass="16413">MAVVKNWSVERVVGEYGGSRDVSDSARRWPPVRSLTIMISHIYMLHGESLHGSRRTTRYLLGAKLTFQHDGLILALHREWRFVFSFLVISATPWTAGTTGGGRVQCGPQTHIKNSVLGRAGCRPFYPAGWFDVSGAGKPVFILETALK</sequence>
<protein>
    <submittedName>
        <fullName evidence="1">Uncharacterized protein</fullName>
    </submittedName>
</protein>
<keyword evidence="2" id="KW-1185">Reference proteome</keyword>
<evidence type="ECO:0000313" key="2">
    <source>
        <dbReference type="Proteomes" id="UP000054477"/>
    </source>
</evidence>
<evidence type="ECO:0000313" key="1">
    <source>
        <dbReference type="EMBL" id="KIJ96066.1"/>
    </source>
</evidence>